<evidence type="ECO:0000313" key="3">
    <source>
        <dbReference type="Proteomes" id="UP001501352"/>
    </source>
</evidence>
<evidence type="ECO:0000313" key="2">
    <source>
        <dbReference type="EMBL" id="GAA0618586.1"/>
    </source>
</evidence>
<protein>
    <recommendedName>
        <fullName evidence="4">Lipoprotein</fullName>
    </recommendedName>
</protein>
<organism evidence="2 3">
    <name type="scientific">Brevundimonas kwangchunensis</name>
    <dbReference type="NCBI Taxonomy" id="322163"/>
    <lineage>
        <taxon>Bacteria</taxon>
        <taxon>Pseudomonadati</taxon>
        <taxon>Pseudomonadota</taxon>
        <taxon>Alphaproteobacteria</taxon>
        <taxon>Caulobacterales</taxon>
        <taxon>Caulobacteraceae</taxon>
        <taxon>Brevundimonas</taxon>
    </lineage>
</organism>
<name>A0ABN1GSX3_9CAUL</name>
<keyword evidence="3" id="KW-1185">Reference proteome</keyword>
<sequence length="377" mass="41814">MIQIPILLSAATLGAGIAACSAQTPSRYAPSPWVEGRDAERAPFAPRASPDHVVVMVGDSAGRQERRVVRRHGDWARIEQSDIHGTSAYLVSLTAPLAVSFDQGEDGRYTRLFMRAASGGPTSSDAARPTGEVDHLLGESCTVWDITSRVMSYPSDAWWLSCITDDGIELWQRYENPRGYRSERRAISLVREPVAAELVTPPPDLLDPGRWATDPLPESGEGSIVDMDNKRTDRFRVEKRFTRLGSLQRLEDHSGFVVTSSAAPFHLRFERDSEGRYVLLTMSSEEPSIPMAPPVPAEDAPLLIAGERCEWLYMTPGLHDYARFDCRTADGDLLAERTHVRGSRTVLEARQTVRRRLSAADVIPPPEVLDPANWALR</sequence>
<comment type="caution">
    <text evidence="2">The sequence shown here is derived from an EMBL/GenBank/DDBJ whole genome shotgun (WGS) entry which is preliminary data.</text>
</comment>
<dbReference type="RefSeq" id="WP_343791790.1">
    <property type="nucleotide sequence ID" value="NZ_BAAAGA010000002.1"/>
</dbReference>
<evidence type="ECO:0008006" key="4">
    <source>
        <dbReference type="Google" id="ProtNLM"/>
    </source>
</evidence>
<gene>
    <name evidence="2" type="ORF">GCM10009422_12460</name>
</gene>
<evidence type="ECO:0000256" key="1">
    <source>
        <dbReference type="SAM" id="MobiDB-lite"/>
    </source>
</evidence>
<reference evidence="2 3" key="1">
    <citation type="journal article" date="2019" name="Int. J. Syst. Evol. Microbiol.">
        <title>The Global Catalogue of Microorganisms (GCM) 10K type strain sequencing project: providing services to taxonomists for standard genome sequencing and annotation.</title>
        <authorList>
            <consortium name="The Broad Institute Genomics Platform"/>
            <consortium name="The Broad Institute Genome Sequencing Center for Infectious Disease"/>
            <person name="Wu L."/>
            <person name="Ma J."/>
        </authorList>
    </citation>
    <scope>NUCLEOTIDE SEQUENCE [LARGE SCALE GENOMIC DNA]</scope>
    <source>
        <strain evidence="2 3">JCM 12928</strain>
    </source>
</reference>
<dbReference type="EMBL" id="BAAAGA010000002">
    <property type="protein sequence ID" value="GAA0618586.1"/>
    <property type="molecule type" value="Genomic_DNA"/>
</dbReference>
<accession>A0ABN1GSX3</accession>
<proteinExistence type="predicted"/>
<feature type="region of interest" description="Disordered" evidence="1">
    <location>
        <begin position="201"/>
        <end position="225"/>
    </location>
</feature>
<dbReference type="Proteomes" id="UP001501352">
    <property type="component" value="Unassembled WGS sequence"/>
</dbReference>